<dbReference type="PANTHER" id="PTHR43818:SF11">
    <property type="entry name" value="BCDNA.GH03377"/>
    <property type="match status" value="1"/>
</dbReference>
<comment type="caution">
    <text evidence="4">The sequence shown here is derived from an EMBL/GenBank/DDBJ whole genome shotgun (WGS) entry which is preliminary data.</text>
</comment>
<dbReference type="Gene3D" id="3.40.50.720">
    <property type="entry name" value="NAD(P)-binding Rossmann-like Domain"/>
    <property type="match status" value="1"/>
</dbReference>
<dbReference type="InterPro" id="IPR050463">
    <property type="entry name" value="Gfo/Idh/MocA_oxidrdct_glycsds"/>
</dbReference>
<dbReference type="EMBL" id="JBIAQY010000021">
    <property type="protein sequence ID" value="MFF3573800.1"/>
    <property type="molecule type" value="Genomic_DNA"/>
</dbReference>
<dbReference type="Proteomes" id="UP001601992">
    <property type="component" value="Unassembled WGS sequence"/>
</dbReference>
<sequence length="345" mass="36007">MTAPQIRLGVAGLGLAGRMVAGSLDLDNRVAIVAAADPQQNARREFAAGRGVVMYPDVDGLCRDPMVDAVWVASPTRFHRRHVELAAEGGKDIIVEKPMAPSVADCDAMIAAAAKAGVLLLAAGVRSLDPTFDAMREVVESGALGRLRHLSASAYTGWLRRDRSEADMDESLGGGVVFNQAPHQVDVLRCLAGGRAVRSVRARAAAWSDRTPATGYFRAELELEDDVDAVLAYDGHGYLRSAELVASGGSASLVLADAGLVVASGSRGAVRPAGDHLDLVSDDGHSRIPIRPGDATTEAVSQLMAARTVGGAAPRHSGDWGRGTLEVVAAIVESARAGLRVPLRT</sequence>
<proteinExistence type="predicted"/>
<dbReference type="InterPro" id="IPR000683">
    <property type="entry name" value="Gfo/Idh/MocA-like_OxRdtase_N"/>
</dbReference>
<dbReference type="Pfam" id="PF22725">
    <property type="entry name" value="GFO_IDH_MocA_C3"/>
    <property type="match status" value="1"/>
</dbReference>
<dbReference type="SUPFAM" id="SSF55347">
    <property type="entry name" value="Glyceraldehyde-3-phosphate dehydrogenase-like, C-terminal domain"/>
    <property type="match status" value="1"/>
</dbReference>
<dbReference type="Pfam" id="PF01408">
    <property type="entry name" value="GFO_IDH_MocA"/>
    <property type="match status" value="1"/>
</dbReference>
<reference evidence="4 5" key="1">
    <citation type="submission" date="2024-10" db="EMBL/GenBank/DDBJ databases">
        <title>The Natural Products Discovery Center: Release of the First 8490 Sequenced Strains for Exploring Actinobacteria Biosynthetic Diversity.</title>
        <authorList>
            <person name="Kalkreuter E."/>
            <person name="Kautsar S.A."/>
            <person name="Yang D."/>
            <person name="Bader C.D."/>
            <person name="Teijaro C.N."/>
            <person name="Fluegel L."/>
            <person name="Davis C.M."/>
            <person name="Simpson J.R."/>
            <person name="Lauterbach L."/>
            <person name="Steele A.D."/>
            <person name="Gui C."/>
            <person name="Meng S."/>
            <person name="Li G."/>
            <person name="Viehrig K."/>
            <person name="Ye F."/>
            <person name="Su P."/>
            <person name="Kiefer A.F."/>
            <person name="Nichols A."/>
            <person name="Cepeda A.J."/>
            <person name="Yan W."/>
            <person name="Fan B."/>
            <person name="Jiang Y."/>
            <person name="Adhikari A."/>
            <person name="Zheng C.-J."/>
            <person name="Schuster L."/>
            <person name="Cowan T.M."/>
            <person name="Smanski M.J."/>
            <person name="Chevrette M.G."/>
            <person name="De Carvalho L.P.S."/>
            <person name="Shen B."/>
        </authorList>
    </citation>
    <scope>NUCLEOTIDE SEQUENCE [LARGE SCALE GENOMIC DNA]</scope>
    <source>
        <strain evidence="4 5">NPDC002593</strain>
    </source>
</reference>
<keyword evidence="1" id="KW-0560">Oxidoreductase</keyword>
<feature type="domain" description="GFO/IDH/MocA-like oxidoreductase" evidence="3">
    <location>
        <begin position="133"/>
        <end position="235"/>
    </location>
</feature>
<accession>A0ABW6SEJ3</accession>
<keyword evidence="5" id="KW-1185">Reference proteome</keyword>
<dbReference type="Gene3D" id="3.30.360.10">
    <property type="entry name" value="Dihydrodipicolinate Reductase, domain 2"/>
    <property type="match status" value="1"/>
</dbReference>
<dbReference type="InterPro" id="IPR055170">
    <property type="entry name" value="GFO_IDH_MocA-like_dom"/>
</dbReference>
<dbReference type="SUPFAM" id="SSF51735">
    <property type="entry name" value="NAD(P)-binding Rossmann-fold domains"/>
    <property type="match status" value="1"/>
</dbReference>
<gene>
    <name evidence="4" type="ORF">ACFYXQ_39195</name>
</gene>
<dbReference type="InterPro" id="IPR036291">
    <property type="entry name" value="NAD(P)-bd_dom_sf"/>
</dbReference>
<name>A0ABW6SEJ3_9NOCA</name>
<organism evidence="4 5">
    <name type="scientific">Nocardia jiangxiensis</name>
    <dbReference type="NCBI Taxonomy" id="282685"/>
    <lineage>
        <taxon>Bacteria</taxon>
        <taxon>Bacillati</taxon>
        <taxon>Actinomycetota</taxon>
        <taxon>Actinomycetes</taxon>
        <taxon>Mycobacteriales</taxon>
        <taxon>Nocardiaceae</taxon>
        <taxon>Nocardia</taxon>
    </lineage>
</organism>
<evidence type="ECO:0000256" key="1">
    <source>
        <dbReference type="ARBA" id="ARBA00023002"/>
    </source>
</evidence>
<dbReference type="PANTHER" id="PTHR43818">
    <property type="entry name" value="BCDNA.GH03377"/>
    <property type="match status" value="1"/>
</dbReference>
<evidence type="ECO:0000313" key="4">
    <source>
        <dbReference type="EMBL" id="MFF3573800.1"/>
    </source>
</evidence>
<evidence type="ECO:0000259" key="2">
    <source>
        <dbReference type="Pfam" id="PF01408"/>
    </source>
</evidence>
<evidence type="ECO:0000313" key="5">
    <source>
        <dbReference type="Proteomes" id="UP001601992"/>
    </source>
</evidence>
<evidence type="ECO:0000259" key="3">
    <source>
        <dbReference type="Pfam" id="PF22725"/>
    </source>
</evidence>
<feature type="domain" description="Gfo/Idh/MocA-like oxidoreductase N-terminal" evidence="2">
    <location>
        <begin position="6"/>
        <end position="120"/>
    </location>
</feature>
<dbReference type="RefSeq" id="WP_387406577.1">
    <property type="nucleotide sequence ID" value="NZ_JBIAQY010000021.1"/>
</dbReference>
<protein>
    <submittedName>
        <fullName evidence="4">Gfo/Idh/MocA family protein</fullName>
    </submittedName>
</protein>